<dbReference type="EMBL" id="JAWWMZ010000026">
    <property type="protein sequence ID" value="MDX4958156.1"/>
    <property type="molecule type" value="Genomic_DNA"/>
</dbReference>
<name>A0AAJ2VD77_DELAC</name>
<sequence length="76" mass="8312">MNDNVFAGLQGLGCASLIEPSSSPAQASADDAEDRAQRQIKVFADNILRGKPEINQRLMTDSQAMNIIILEEAFYL</sequence>
<evidence type="ECO:0000313" key="1">
    <source>
        <dbReference type="EMBL" id="MDX4958156.1"/>
    </source>
</evidence>
<proteinExistence type="predicted"/>
<organism evidence="1 2">
    <name type="scientific">Delftia acidovorans</name>
    <name type="common">Pseudomonas acidovorans</name>
    <name type="synonym">Comamonas acidovorans</name>
    <dbReference type="NCBI Taxonomy" id="80866"/>
    <lineage>
        <taxon>Bacteria</taxon>
        <taxon>Pseudomonadati</taxon>
        <taxon>Pseudomonadota</taxon>
        <taxon>Betaproteobacteria</taxon>
        <taxon>Burkholderiales</taxon>
        <taxon>Comamonadaceae</taxon>
        <taxon>Delftia</taxon>
    </lineage>
</organism>
<reference evidence="1" key="1">
    <citation type="submission" date="2023-11" db="EMBL/GenBank/DDBJ databases">
        <title>Identification and selenium tolerance of Delftia acidovorans R3-25.</title>
        <authorList>
            <person name="Zhang S."/>
            <person name="Liu Y."/>
            <person name="Guo Y."/>
        </authorList>
    </citation>
    <scope>NUCLEOTIDE SEQUENCE</scope>
    <source>
        <strain evidence="1">R3-25</strain>
    </source>
</reference>
<comment type="caution">
    <text evidence="1">The sequence shown here is derived from an EMBL/GenBank/DDBJ whole genome shotgun (WGS) entry which is preliminary data.</text>
</comment>
<gene>
    <name evidence="1" type="ORF">SGN30_32440</name>
</gene>
<evidence type="ECO:0000313" key="2">
    <source>
        <dbReference type="Proteomes" id="UP001287445"/>
    </source>
</evidence>
<dbReference type="AlphaFoldDB" id="A0AAJ2VD77"/>
<dbReference type="RefSeq" id="WP_319077176.1">
    <property type="nucleotide sequence ID" value="NZ_JAWWMZ010000026.1"/>
</dbReference>
<dbReference type="Proteomes" id="UP001287445">
    <property type="component" value="Unassembled WGS sequence"/>
</dbReference>
<protein>
    <submittedName>
        <fullName evidence="1">Uncharacterized protein</fullName>
    </submittedName>
</protein>
<accession>A0AAJ2VD77</accession>